<gene>
    <name evidence="3" type="ORF">METZ01_LOCUS311522</name>
</gene>
<evidence type="ECO:0000259" key="2">
    <source>
        <dbReference type="Pfam" id="PF13439"/>
    </source>
</evidence>
<dbReference type="SUPFAM" id="SSF53756">
    <property type="entry name" value="UDP-Glycosyltransferase/glycogen phosphorylase"/>
    <property type="match status" value="1"/>
</dbReference>
<dbReference type="InterPro" id="IPR050194">
    <property type="entry name" value="Glycosyltransferase_grp1"/>
</dbReference>
<proteinExistence type="predicted"/>
<name>A0A382NDS1_9ZZZZ</name>
<reference evidence="3" key="1">
    <citation type="submission" date="2018-05" db="EMBL/GenBank/DDBJ databases">
        <authorList>
            <person name="Lanie J.A."/>
            <person name="Ng W.-L."/>
            <person name="Kazmierczak K.M."/>
            <person name="Andrzejewski T.M."/>
            <person name="Davidsen T.M."/>
            <person name="Wayne K.J."/>
            <person name="Tettelin H."/>
            <person name="Glass J.I."/>
            <person name="Rusch D."/>
            <person name="Podicherti R."/>
            <person name="Tsui H.-C.T."/>
            <person name="Winkler M.E."/>
        </authorList>
    </citation>
    <scope>NUCLEOTIDE SEQUENCE</scope>
</reference>
<feature type="domain" description="Glycosyltransferase subfamily 4-like N-terminal" evidence="2">
    <location>
        <begin position="33"/>
        <end position="186"/>
    </location>
</feature>
<protein>
    <submittedName>
        <fullName evidence="3">Uncharacterized protein</fullName>
    </submittedName>
</protein>
<organism evidence="3">
    <name type="scientific">marine metagenome</name>
    <dbReference type="NCBI Taxonomy" id="408172"/>
    <lineage>
        <taxon>unclassified sequences</taxon>
        <taxon>metagenomes</taxon>
        <taxon>ecological metagenomes</taxon>
    </lineage>
</organism>
<dbReference type="PANTHER" id="PTHR45947:SF3">
    <property type="entry name" value="SULFOQUINOVOSYL TRANSFERASE SQD2"/>
    <property type="match status" value="1"/>
</dbReference>
<sequence length="266" mass="30315">MKENISNPEKLKKNKKVSKILFIIPFLTMLNRGIERSGFNLAKALKSYVDQVSILCWSPFGEKRKYIGNGINVIPVKLPKYFSSYFASLGYLIYLLLKKPDVVVIFYAGHGEAWPIRWARKFINFHLSFIAGYPIETVPHRFQEFKTLGIESLLDSIIVKSPAMKKGVETFFNRPVQIITNGIDTDYFKKSKGMNTVGLKHELGISPDSLVLLTVAALEKRKGMHYVINSLERLQTENISNVNYIILGNGNDRQYFEKLVKESSLG</sequence>
<feature type="domain" description="Glycosyl transferase family 1" evidence="1">
    <location>
        <begin position="202"/>
        <end position="264"/>
    </location>
</feature>
<dbReference type="EMBL" id="UINC01099411">
    <property type="protein sequence ID" value="SVC58668.1"/>
    <property type="molecule type" value="Genomic_DNA"/>
</dbReference>
<dbReference type="InterPro" id="IPR001296">
    <property type="entry name" value="Glyco_trans_1"/>
</dbReference>
<dbReference type="Pfam" id="PF13439">
    <property type="entry name" value="Glyco_transf_4"/>
    <property type="match status" value="1"/>
</dbReference>
<dbReference type="GO" id="GO:0016757">
    <property type="term" value="F:glycosyltransferase activity"/>
    <property type="evidence" value="ECO:0007669"/>
    <property type="project" value="InterPro"/>
</dbReference>
<dbReference type="Gene3D" id="3.40.50.2000">
    <property type="entry name" value="Glycogen Phosphorylase B"/>
    <property type="match status" value="2"/>
</dbReference>
<evidence type="ECO:0000313" key="3">
    <source>
        <dbReference type="EMBL" id="SVC58668.1"/>
    </source>
</evidence>
<feature type="non-terminal residue" evidence="3">
    <location>
        <position position="266"/>
    </location>
</feature>
<dbReference type="Pfam" id="PF00534">
    <property type="entry name" value="Glycos_transf_1"/>
    <property type="match status" value="1"/>
</dbReference>
<accession>A0A382NDS1</accession>
<evidence type="ECO:0000259" key="1">
    <source>
        <dbReference type="Pfam" id="PF00534"/>
    </source>
</evidence>
<dbReference type="InterPro" id="IPR028098">
    <property type="entry name" value="Glyco_trans_4-like_N"/>
</dbReference>
<dbReference type="AlphaFoldDB" id="A0A382NDS1"/>
<dbReference type="PANTHER" id="PTHR45947">
    <property type="entry name" value="SULFOQUINOVOSYL TRANSFERASE SQD2"/>
    <property type="match status" value="1"/>
</dbReference>